<evidence type="ECO:0000313" key="1">
    <source>
        <dbReference type="EMBL" id="PMB90305.1"/>
    </source>
</evidence>
<accession>A0ABX4UTN5</accession>
<dbReference type="Proteomes" id="UP000243201">
    <property type="component" value="Unassembled WGS sequence"/>
</dbReference>
<keyword evidence="2" id="KW-1185">Reference proteome</keyword>
<gene>
    <name evidence="1" type="ORF">CJ240_00735</name>
</gene>
<reference evidence="1 2" key="1">
    <citation type="submission" date="2017-09" db="EMBL/GenBank/DDBJ databases">
        <title>Bacterial strain isolated from the female urinary microbiota.</title>
        <authorList>
            <person name="Thomas-White K."/>
            <person name="Kumar N."/>
            <person name="Forster S."/>
            <person name="Putonti C."/>
            <person name="Lawley T."/>
            <person name="Wolfe A.J."/>
        </authorList>
    </citation>
    <scope>NUCLEOTIDE SEQUENCE [LARGE SCALE GENOMIC DNA]</scope>
    <source>
        <strain evidence="1 2">UMB0744</strain>
    </source>
</reference>
<proteinExistence type="predicted"/>
<comment type="caution">
    <text evidence="1">The sequence shown here is derived from an EMBL/GenBank/DDBJ whole genome shotgun (WGS) entry which is preliminary data.</text>
</comment>
<protein>
    <submittedName>
        <fullName evidence="1">Uncharacterized protein</fullName>
    </submittedName>
</protein>
<evidence type="ECO:0000313" key="2">
    <source>
        <dbReference type="Proteomes" id="UP000243201"/>
    </source>
</evidence>
<name>A0ABX4UTN5_9ACTO</name>
<sequence>MTLRLTCLVSNTYYLQIMTVFTVGRNLGINTAGGGNGATDTFGTFALLFDDIGDGATYNRHQRQAGNNSTQI</sequence>
<organism evidence="1 2">
    <name type="scientific">Varibaculum cambriense</name>
    <dbReference type="NCBI Taxonomy" id="184870"/>
    <lineage>
        <taxon>Bacteria</taxon>
        <taxon>Bacillati</taxon>
        <taxon>Actinomycetota</taxon>
        <taxon>Actinomycetes</taxon>
        <taxon>Actinomycetales</taxon>
        <taxon>Actinomycetaceae</taxon>
        <taxon>Varibaculum</taxon>
    </lineage>
</organism>
<dbReference type="EMBL" id="PNGC01000001">
    <property type="protein sequence ID" value="PMB90305.1"/>
    <property type="molecule type" value="Genomic_DNA"/>
</dbReference>